<dbReference type="InterPro" id="IPR013154">
    <property type="entry name" value="ADH-like_N"/>
</dbReference>
<dbReference type="SUPFAM" id="SSF50129">
    <property type="entry name" value="GroES-like"/>
    <property type="match status" value="1"/>
</dbReference>
<dbReference type="Gene3D" id="3.90.180.10">
    <property type="entry name" value="Medium-chain alcohol dehydrogenases, catalytic domain"/>
    <property type="match status" value="1"/>
</dbReference>
<dbReference type="InterPro" id="IPR036291">
    <property type="entry name" value="NAD(P)-bd_dom_sf"/>
</dbReference>
<dbReference type="Proteomes" id="UP001524642">
    <property type="component" value="Unassembled WGS sequence"/>
</dbReference>
<reference evidence="2 3" key="1">
    <citation type="submission" date="2022-06" db="EMBL/GenBank/DDBJ databases">
        <title>Roseomonas CN29.</title>
        <authorList>
            <person name="Cheng Y."/>
            <person name="He X."/>
        </authorList>
    </citation>
    <scope>NUCLEOTIDE SEQUENCE [LARGE SCALE GENOMIC DNA]</scope>
    <source>
        <strain evidence="2 3">CN29</strain>
    </source>
</reference>
<dbReference type="InterPro" id="IPR020843">
    <property type="entry name" value="ER"/>
</dbReference>
<evidence type="ECO:0000313" key="2">
    <source>
        <dbReference type="EMBL" id="MCR0982721.1"/>
    </source>
</evidence>
<dbReference type="EMBL" id="JANJOU010000008">
    <property type="protein sequence ID" value="MCR0982721.1"/>
    <property type="molecule type" value="Genomic_DNA"/>
</dbReference>
<evidence type="ECO:0000259" key="1">
    <source>
        <dbReference type="SMART" id="SM00829"/>
    </source>
</evidence>
<protein>
    <submittedName>
        <fullName evidence="2">NADPH:quinone oxidoreductase family protein</fullName>
    </submittedName>
</protein>
<accession>A0ABT1X3N9</accession>
<comment type="caution">
    <text evidence="2">The sequence shown here is derived from an EMBL/GenBank/DDBJ whole genome shotgun (WGS) entry which is preliminary data.</text>
</comment>
<dbReference type="InterPro" id="IPR011032">
    <property type="entry name" value="GroES-like_sf"/>
</dbReference>
<dbReference type="SUPFAM" id="SSF51735">
    <property type="entry name" value="NAD(P)-binding Rossmann-fold domains"/>
    <property type="match status" value="1"/>
</dbReference>
<dbReference type="PANTHER" id="PTHR43677">
    <property type="entry name" value="SHORT-CHAIN DEHYDROGENASE/REDUCTASE"/>
    <property type="match status" value="1"/>
</dbReference>
<dbReference type="Pfam" id="PF00107">
    <property type="entry name" value="ADH_zinc_N"/>
    <property type="match status" value="1"/>
</dbReference>
<dbReference type="InterPro" id="IPR051397">
    <property type="entry name" value="Zn-ADH-like_protein"/>
</dbReference>
<dbReference type="Pfam" id="PF08240">
    <property type="entry name" value="ADH_N"/>
    <property type="match status" value="1"/>
</dbReference>
<organism evidence="2 3">
    <name type="scientific">Roseomonas populi</name>
    <dbReference type="NCBI Taxonomy" id="3121582"/>
    <lineage>
        <taxon>Bacteria</taxon>
        <taxon>Pseudomonadati</taxon>
        <taxon>Pseudomonadota</taxon>
        <taxon>Alphaproteobacteria</taxon>
        <taxon>Acetobacterales</taxon>
        <taxon>Roseomonadaceae</taxon>
        <taxon>Roseomonas</taxon>
    </lineage>
</organism>
<gene>
    <name evidence="2" type="ORF">NRP21_11740</name>
</gene>
<dbReference type="CDD" id="cd08241">
    <property type="entry name" value="QOR1"/>
    <property type="match status" value="1"/>
</dbReference>
<dbReference type="Gene3D" id="3.40.50.720">
    <property type="entry name" value="NAD(P)-binding Rossmann-like Domain"/>
    <property type="match status" value="1"/>
</dbReference>
<dbReference type="InterPro" id="IPR013149">
    <property type="entry name" value="ADH-like_C"/>
</dbReference>
<keyword evidence="3" id="KW-1185">Reference proteome</keyword>
<dbReference type="SMART" id="SM00829">
    <property type="entry name" value="PKS_ER"/>
    <property type="match status" value="1"/>
</dbReference>
<proteinExistence type="predicted"/>
<name>A0ABT1X3N9_9PROT</name>
<sequence length="339" mass="35879">MPMQAVVVREFGGIDRISVEDRPVPVPGKGEVLVRVGAVAANFVDTLVIGGTYQFLPERPFTPGKGPAGTIAALGEAVTGLSVGDRVLAMAEIGGYAEYALAPASQCYALPASMSFEEAASTSLAADTAWFGLRERGRVQPGETVLVLGATGAVGIAALQLAKAFGARVLAGVSSMAKADLVREAGADAVIDLSRENLRDGLREQVHAETGDAGADVVLDMLGGDIFDAALRALAWRGRLVVIGFAAGRIPSVKANYLLVKNIEVSGLQISDYRKRMPELARRCFEEIFALHGEGKLHAPVFRTFPLLQARDALAALLDRKVKERIVMTMSGHQRESNA</sequence>
<dbReference type="PANTHER" id="PTHR43677:SF4">
    <property type="entry name" value="QUINONE OXIDOREDUCTASE-LIKE PROTEIN 2"/>
    <property type="match status" value="1"/>
</dbReference>
<evidence type="ECO:0000313" key="3">
    <source>
        <dbReference type="Proteomes" id="UP001524642"/>
    </source>
</evidence>
<dbReference type="RefSeq" id="WP_257716386.1">
    <property type="nucleotide sequence ID" value="NZ_JANJOU010000008.1"/>
</dbReference>
<feature type="domain" description="Enoyl reductase (ER)" evidence="1">
    <location>
        <begin position="12"/>
        <end position="328"/>
    </location>
</feature>